<dbReference type="PROSITE" id="PS50213">
    <property type="entry name" value="FAS1"/>
    <property type="match status" value="4"/>
</dbReference>
<feature type="chain" id="PRO_5020029279" evidence="1">
    <location>
        <begin position="20"/>
        <end position="652"/>
    </location>
</feature>
<organism evidence="3">
    <name type="scientific">Scolopendra viridis</name>
    <name type="common">Giant centipede</name>
    <dbReference type="NCBI Taxonomy" id="118503"/>
    <lineage>
        <taxon>Eukaryota</taxon>
        <taxon>Metazoa</taxon>
        <taxon>Ecdysozoa</taxon>
        <taxon>Arthropoda</taxon>
        <taxon>Myriapoda</taxon>
        <taxon>Chilopoda</taxon>
        <taxon>Pleurostigmophora</taxon>
        <taxon>Scolopendromorpha</taxon>
        <taxon>Scolopendridae</taxon>
        <taxon>Scolopendra</taxon>
    </lineage>
</organism>
<evidence type="ECO:0000259" key="2">
    <source>
        <dbReference type="PROSITE" id="PS50213"/>
    </source>
</evidence>
<keyword evidence="1" id="KW-0732">Signal</keyword>
<dbReference type="GO" id="GO:0031012">
    <property type="term" value="C:extracellular matrix"/>
    <property type="evidence" value="ECO:0007669"/>
    <property type="project" value="TreeGrafter"/>
</dbReference>
<dbReference type="GO" id="GO:0030198">
    <property type="term" value="P:extracellular matrix organization"/>
    <property type="evidence" value="ECO:0007669"/>
    <property type="project" value="TreeGrafter"/>
</dbReference>
<reference evidence="3" key="1">
    <citation type="journal article" date="2018" name="Toxicon">
        <title>Venom-gland transcriptomics and venom proteomics of the giant Florida blue centipede, Scolopendra viridis.</title>
        <authorList>
            <person name="Ward M.J."/>
            <person name="Rokyta D.R."/>
        </authorList>
    </citation>
    <scope>NUCLEOTIDE SEQUENCE</scope>
    <source>
        <tissue evidence="3">Venom gland</tissue>
    </source>
</reference>
<dbReference type="InterPro" id="IPR050904">
    <property type="entry name" value="Adhesion/Biosynth-related"/>
</dbReference>
<dbReference type="FunFam" id="2.30.180.10:FF:000032">
    <property type="entry name" value="Fasciclin domain-containing protein, putative"/>
    <property type="match status" value="1"/>
</dbReference>
<feature type="domain" description="FAS1" evidence="2">
    <location>
        <begin position="366"/>
        <end position="497"/>
    </location>
</feature>
<dbReference type="SMART" id="SM00554">
    <property type="entry name" value="FAS1"/>
    <property type="match status" value="4"/>
</dbReference>
<feature type="domain" description="FAS1" evidence="2">
    <location>
        <begin position="93"/>
        <end position="226"/>
    </location>
</feature>
<dbReference type="AlphaFoldDB" id="A0A4D5RA34"/>
<sequence>MKCIWVLLIVLSFQLGSECRKKKLPPWHIRMAQRQGPNTCAVEEVPDIGKQYWTECKYWMHRNICGRKTIIRYECCEGFERVQGENGCTGVKPLKDILQTAEDLGATIFVQYIKEAGLDSQLRQSGAITLFAPTNSAFETITREQRDMLAKSFNNPKSPILLYHLVNKRIHSKDFHSDLLVDSRHPGHQIRLNKYSSGMMTANCVPVMRKDQEANNGYVHLIENVLTPQSPKNVYQSLSNDGRFEELSRMLSDTKISDQLQQNNGFYTIFAPSDEEFTNVPRSKRQQIRNDIAGQTVLSQNHIIPHTICMSAITDEHKMTTLNGNKLTLMCNQTGLYIDGNRLVGESITGSNGVVHLIGSIIAHDRVKTVWELANQYGLEYFAHLARRSGLESQLEGYGDITLFAFTDDAFKDLDRYYQEDLIQNMQAARDLLRFHVAPGRLLRNQITDDQRVQTLDGQNSLRMRIYRKGCGVENSMMLKTDIEGLNGVIHIIDRVLSPPNGNVLDMLQRDGNFSIISEAIQKVQNVDPTILNMTRLNGGSMTFFAPSDEAFSKLGDERLREVMGNTTYLTKVVKNHIVENMISTGSFKSQLHYKVQTEENMIEVQKHSHKIKIGRGVVMRPDIVTKDGIVHTVDTVLLPEEERTMSRHHFG</sequence>
<dbReference type="PANTHER" id="PTHR10900:SF114">
    <property type="entry name" value="FAS1 DOMAIN-CONTAINING PROTEIN"/>
    <property type="match status" value="1"/>
</dbReference>
<evidence type="ECO:0000313" key="3">
    <source>
        <dbReference type="EMBL" id="MIC88983.1"/>
    </source>
</evidence>
<dbReference type="Pfam" id="PF02469">
    <property type="entry name" value="Fasciclin"/>
    <property type="match status" value="4"/>
</dbReference>
<dbReference type="InterPro" id="IPR000782">
    <property type="entry name" value="FAS1_domain"/>
</dbReference>
<dbReference type="GO" id="GO:0007155">
    <property type="term" value="P:cell adhesion"/>
    <property type="evidence" value="ECO:0007669"/>
    <property type="project" value="TreeGrafter"/>
</dbReference>
<dbReference type="PANTHER" id="PTHR10900">
    <property type="entry name" value="PERIOSTIN-RELATED"/>
    <property type="match status" value="1"/>
</dbReference>
<feature type="signal peptide" evidence="1">
    <location>
        <begin position="1"/>
        <end position="19"/>
    </location>
</feature>
<dbReference type="SUPFAM" id="SSF82153">
    <property type="entry name" value="FAS1 domain"/>
    <property type="match status" value="4"/>
</dbReference>
<dbReference type="GO" id="GO:0050839">
    <property type="term" value="F:cell adhesion molecule binding"/>
    <property type="evidence" value="ECO:0007669"/>
    <property type="project" value="TreeGrafter"/>
</dbReference>
<dbReference type="EMBL" id="GGNE01000442">
    <property type="protein sequence ID" value="MIC88983.1"/>
    <property type="molecule type" value="Transcribed_RNA"/>
</dbReference>
<protein>
    <submittedName>
        <fullName evidence="3">Transforming growth factor-beta-induced protein ig-h3</fullName>
    </submittedName>
</protein>
<dbReference type="GO" id="GO:0005615">
    <property type="term" value="C:extracellular space"/>
    <property type="evidence" value="ECO:0007669"/>
    <property type="project" value="TreeGrafter"/>
</dbReference>
<dbReference type="InterPro" id="IPR036378">
    <property type="entry name" value="FAS1_dom_sf"/>
</dbReference>
<proteinExistence type="predicted"/>
<evidence type="ECO:0000256" key="1">
    <source>
        <dbReference type="SAM" id="SignalP"/>
    </source>
</evidence>
<dbReference type="Gene3D" id="2.30.180.10">
    <property type="entry name" value="FAS1 domain"/>
    <property type="match status" value="4"/>
</dbReference>
<feature type="domain" description="FAS1" evidence="2">
    <location>
        <begin position="231"/>
        <end position="362"/>
    </location>
</feature>
<accession>A0A4D5RA34</accession>
<name>A0A4D5RA34_SCOVI</name>
<feature type="domain" description="FAS1" evidence="2">
    <location>
        <begin position="501"/>
        <end position="638"/>
    </location>
</feature>